<dbReference type="AlphaFoldDB" id="A0A4Y7SPW3"/>
<accession>A0A4Y7SPW3</accession>
<dbReference type="EMBL" id="QPFP01000075">
    <property type="protein sequence ID" value="TEB23664.1"/>
    <property type="molecule type" value="Genomic_DNA"/>
</dbReference>
<keyword evidence="3" id="KW-1185">Reference proteome</keyword>
<evidence type="ECO:0000313" key="3">
    <source>
        <dbReference type="Proteomes" id="UP000298030"/>
    </source>
</evidence>
<comment type="caution">
    <text evidence="2">The sequence shown here is derived from an EMBL/GenBank/DDBJ whole genome shotgun (WGS) entry which is preliminary data.</text>
</comment>
<protein>
    <submittedName>
        <fullName evidence="2">Uncharacterized protein</fullName>
    </submittedName>
</protein>
<evidence type="ECO:0000256" key="1">
    <source>
        <dbReference type="SAM" id="MobiDB-lite"/>
    </source>
</evidence>
<dbReference type="Proteomes" id="UP000298030">
    <property type="component" value="Unassembled WGS sequence"/>
</dbReference>
<sequence length="105" mass="11275">MEGSAGDLLNKPIDTRPGADEGSPNPCGNDIDGLGIGNLVSADRFFNRVGTIRVRTRHNTLARLCGRRTVSFQQAKDWKWALTFTTAHPSSPGGTCSAKFLPMTA</sequence>
<reference evidence="2 3" key="1">
    <citation type="journal article" date="2019" name="Nat. Ecol. Evol.">
        <title>Megaphylogeny resolves global patterns of mushroom evolution.</title>
        <authorList>
            <person name="Varga T."/>
            <person name="Krizsan K."/>
            <person name="Foldi C."/>
            <person name="Dima B."/>
            <person name="Sanchez-Garcia M."/>
            <person name="Sanchez-Ramirez S."/>
            <person name="Szollosi G.J."/>
            <person name="Szarkandi J.G."/>
            <person name="Papp V."/>
            <person name="Albert L."/>
            <person name="Andreopoulos W."/>
            <person name="Angelini C."/>
            <person name="Antonin V."/>
            <person name="Barry K.W."/>
            <person name="Bougher N.L."/>
            <person name="Buchanan P."/>
            <person name="Buyck B."/>
            <person name="Bense V."/>
            <person name="Catcheside P."/>
            <person name="Chovatia M."/>
            <person name="Cooper J."/>
            <person name="Damon W."/>
            <person name="Desjardin D."/>
            <person name="Finy P."/>
            <person name="Geml J."/>
            <person name="Haridas S."/>
            <person name="Hughes K."/>
            <person name="Justo A."/>
            <person name="Karasinski D."/>
            <person name="Kautmanova I."/>
            <person name="Kiss B."/>
            <person name="Kocsube S."/>
            <person name="Kotiranta H."/>
            <person name="LaButti K.M."/>
            <person name="Lechner B.E."/>
            <person name="Liimatainen K."/>
            <person name="Lipzen A."/>
            <person name="Lukacs Z."/>
            <person name="Mihaltcheva S."/>
            <person name="Morgado L.N."/>
            <person name="Niskanen T."/>
            <person name="Noordeloos M.E."/>
            <person name="Ohm R.A."/>
            <person name="Ortiz-Santana B."/>
            <person name="Ovrebo C."/>
            <person name="Racz N."/>
            <person name="Riley R."/>
            <person name="Savchenko A."/>
            <person name="Shiryaev A."/>
            <person name="Soop K."/>
            <person name="Spirin V."/>
            <person name="Szebenyi C."/>
            <person name="Tomsovsky M."/>
            <person name="Tulloss R.E."/>
            <person name="Uehling J."/>
            <person name="Grigoriev I.V."/>
            <person name="Vagvolgyi C."/>
            <person name="Papp T."/>
            <person name="Martin F.M."/>
            <person name="Miettinen O."/>
            <person name="Hibbett D.S."/>
            <person name="Nagy L.G."/>
        </authorList>
    </citation>
    <scope>NUCLEOTIDE SEQUENCE [LARGE SCALE GENOMIC DNA]</scope>
    <source>
        <strain evidence="2 3">FP101781</strain>
    </source>
</reference>
<name>A0A4Y7SPW3_COPMI</name>
<proteinExistence type="predicted"/>
<evidence type="ECO:0000313" key="2">
    <source>
        <dbReference type="EMBL" id="TEB23664.1"/>
    </source>
</evidence>
<gene>
    <name evidence="2" type="ORF">FA13DRAFT_1739847</name>
</gene>
<organism evidence="2 3">
    <name type="scientific">Coprinellus micaceus</name>
    <name type="common">Glistening ink-cap mushroom</name>
    <name type="synonym">Coprinus micaceus</name>
    <dbReference type="NCBI Taxonomy" id="71717"/>
    <lineage>
        <taxon>Eukaryota</taxon>
        <taxon>Fungi</taxon>
        <taxon>Dikarya</taxon>
        <taxon>Basidiomycota</taxon>
        <taxon>Agaricomycotina</taxon>
        <taxon>Agaricomycetes</taxon>
        <taxon>Agaricomycetidae</taxon>
        <taxon>Agaricales</taxon>
        <taxon>Agaricineae</taxon>
        <taxon>Psathyrellaceae</taxon>
        <taxon>Coprinellus</taxon>
    </lineage>
</organism>
<feature type="region of interest" description="Disordered" evidence="1">
    <location>
        <begin position="1"/>
        <end position="30"/>
    </location>
</feature>